<dbReference type="Proteomes" id="UP000284543">
    <property type="component" value="Unassembled WGS sequence"/>
</dbReference>
<organism evidence="3 4">
    <name type="scientific">Enterocloster bolteae</name>
    <dbReference type="NCBI Taxonomy" id="208479"/>
    <lineage>
        <taxon>Bacteria</taxon>
        <taxon>Bacillati</taxon>
        <taxon>Bacillota</taxon>
        <taxon>Clostridia</taxon>
        <taxon>Lachnospirales</taxon>
        <taxon>Lachnospiraceae</taxon>
        <taxon>Enterocloster</taxon>
    </lineage>
</organism>
<evidence type="ECO:0000313" key="4">
    <source>
        <dbReference type="Proteomes" id="UP000284543"/>
    </source>
</evidence>
<dbReference type="InterPro" id="IPR029787">
    <property type="entry name" value="Nucleotide_cyclase"/>
</dbReference>
<feature type="domain" description="GGDEF" evidence="2">
    <location>
        <begin position="164"/>
        <end position="296"/>
    </location>
</feature>
<dbReference type="InterPro" id="IPR013655">
    <property type="entry name" value="PAS_fold_3"/>
</dbReference>
<dbReference type="Pfam" id="PF00563">
    <property type="entry name" value="EAL"/>
    <property type="match status" value="1"/>
</dbReference>
<evidence type="ECO:0000259" key="2">
    <source>
        <dbReference type="PROSITE" id="PS50887"/>
    </source>
</evidence>
<dbReference type="InterPro" id="IPR035965">
    <property type="entry name" value="PAS-like_dom_sf"/>
</dbReference>
<dbReference type="Gene3D" id="3.30.70.270">
    <property type="match status" value="1"/>
</dbReference>
<dbReference type="CDD" id="cd01949">
    <property type="entry name" value="GGDEF"/>
    <property type="match status" value="1"/>
</dbReference>
<dbReference type="PANTHER" id="PTHR33121">
    <property type="entry name" value="CYCLIC DI-GMP PHOSPHODIESTERASE PDEF"/>
    <property type="match status" value="1"/>
</dbReference>
<dbReference type="CDD" id="cd00130">
    <property type="entry name" value="PAS"/>
    <property type="match status" value="1"/>
</dbReference>
<dbReference type="InterPro" id="IPR000160">
    <property type="entry name" value="GGDEF_dom"/>
</dbReference>
<dbReference type="SMART" id="SM00267">
    <property type="entry name" value="GGDEF"/>
    <property type="match status" value="1"/>
</dbReference>
<dbReference type="EMBL" id="QRZM01000005">
    <property type="protein sequence ID" value="RGV75295.1"/>
    <property type="molecule type" value="Genomic_DNA"/>
</dbReference>
<dbReference type="Pfam" id="PF08447">
    <property type="entry name" value="PAS_3"/>
    <property type="match status" value="1"/>
</dbReference>
<dbReference type="InterPro" id="IPR001633">
    <property type="entry name" value="EAL_dom"/>
</dbReference>
<dbReference type="CDD" id="cd01948">
    <property type="entry name" value="EAL"/>
    <property type="match status" value="1"/>
</dbReference>
<dbReference type="Pfam" id="PF00990">
    <property type="entry name" value="GGDEF"/>
    <property type="match status" value="1"/>
</dbReference>
<proteinExistence type="predicted"/>
<dbReference type="SMART" id="SM00052">
    <property type="entry name" value="EAL"/>
    <property type="match status" value="1"/>
</dbReference>
<dbReference type="GO" id="GO:0071111">
    <property type="term" value="F:cyclic-guanylate-specific phosphodiesterase activity"/>
    <property type="evidence" value="ECO:0007669"/>
    <property type="project" value="InterPro"/>
</dbReference>
<dbReference type="RefSeq" id="WP_117627061.1">
    <property type="nucleotide sequence ID" value="NZ_CAUHGS010000012.1"/>
</dbReference>
<protein>
    <submittedName>
        <fullName evidence="3">EAL domain-containing protein</fullName>
    </submittedName>
</protein>
<name>A0A412Z5Q3_9FIRM</name>
<dbReference type="SUPFAM" id="SSF55785">
    <property type="entry name" value="PYP-like sensor domain (PAS domain)"/>
    <property type="match status" value="1"/>
</dbReference>
<dbReference type="PROSITE" id="PS50887">
    <property type="entry name" value="GGDEF"/>
    <property type="match status" value="1"/>
</dbReference>
<dbReference type="NCBIfam" id="TIGR00254">
    <property type="entry name" value="GGDEF"/>
    <property type="match status" value="1"/>
</dbReference>
<dbReference type="InterPro" id="IPR035919">
    <property type="entry name" value="EAL_sf"/>
</dbReference>
<evidence type="ECO:0000259" key="1">
    <source>
        <dbReference type="PROSITE" id="PS50883"/>
    </source>
</evidence>
<dbReference type="InterPro" id="IPR000014">
    <property type="entry name" value="PAS"/>
</dbReference>
<dbReference type="Gene3D" id="3.30.450.20">
    <property type="entry name" value="PAS domain"/>
    <property type="match status" value="1"/>
</dbReference>
<dbReference type="InterPro" id="IPR050706">
    <property type="entry name" value="Cyclic-di-GMP_PDE-like"/>
</dbReference>
<dbReference type="SUPFAM" id="SSF141868">
    <property type="entry name" value="EAL domain-like"/>
    <property type="match status" value="1"/>
</dbReference>
<dbReference type="SUPFAM" id="SSF55073">
    <property type="entry name" value="Nucleotide cyclase"/>
    <property type="match status" value="1"/>
</dbReference>
<evidence type="ECO:0000313" key="3">
    <source>
        <dbReference type="EMBL" id="RGV75295.1"/>
    </source>
</evidence>
<dbReference type="Gene3D" id="3.20.20.450">
    <property type="entry name" value="EAL domain"/>
    <property type="match status" value="1"/>
</dbReference>
<gene>
    <name evidence="3" type="ORF">DWW02_13335</name>
</gene>
<sequence>MTNDKTDILGQFGFELDAALFYDAIVKSTDDYVYIVNMKTDTSLISENMVRDFELPGRIVPGLVPLWGSLIHERDRARYDESIEQMLSGLTDVHDVEYQVRNRKNEYVWVVCRGVLQRDQQGSPAMFAGIVTNLSHRGKVDYVTGLFMQQECERVVVECLSEGQSGGILLLGLDDFSGINNLKGHIYGDSVLRQFAQNVQRLLPDYASIYRHDGDQFVIVCQNTSYGEIALLYEVINSYSDCRHEVDGIQYYCTVSGGIAVFCQDGSSYTELLTCASGALETSKHKGKNKCTLYDEELIHTRLRSLEIMDRLRSSVMNHMEGFSVVYQPIVRSSDTKIAEAEALLRWSCKDMGSVSPLEFIPLLESSGLIIPVGKWVLEQSVRQCCKWLACVPDFVMNVNCSYLQMLDEDFVQSVKEIINRYRLDPSHIVLELTESRFVTDQDRLNDTFKRLRSLNIRLAMDDFGTGYSSLSCLSCTPADIVKIDREFIRGICDQSHSFNRSFIGSVINLCHSVGISVCAEGVEEKDELETVLRLKADSVQGFYFSKPVTPDEFEKQHIKHPDIG</sequence>
<dbReference type="InterPro" id="IPR043128">
    <property type="entry name" value="Rev_trsase/Diguanyl_cyclase"/>
</dbReference>
<accession>A0A412Z5Q3</accession>
<feature type="domain" description="EAL" evidence="1">
    <location>
        <begin position="305"/>
        <end position="562"/>
    </location>
</feature>
<dbReference type="PROSITE" id="PS50883">
    <property type="entry name" value="EAL"/>
    <property type="match status" value="1"/>
</dbReference>
<dbReference type="PANTHER" id="PTHR33121:SF70">
    <property type="entry name" value="SIGNALING PROTEIN YKOW"/>
    <property type="match status" value="1"/>
</dbReference>
<comment type="caution">
    <text evidence="3">The sequence shown here is derived from an EMBL/GenBank/DDBJ whole genome shotgun (WGS) entry which is preliminary data.</text>
</comment>
<reference evidence="3 4" key="1">
    <citation type="submission" date="2018-08" db="EMBL/GenBank/DDBJ databases">
        <title>A genome reference for cultivated species of the human gut microbiota.</title>
        <authorList>
            <person name="Zou Y."/>
            <person name="Xue W."/>
            <person name="Luo G."/>
        </authorList>
    </citation>
    <scope>NUCLEOTIDE SEQUENCE [LARGE SCALE GENOMIC DNA]</scope>
    <source>
        <strain evidence="3 4">AF14-18</strain>
    </source>
</reference>
<dbReference type="AlphaFoldDB" id="A0A412Z5Q3"/>